<gene>
    <name evidence="3" type="ORF">BINO364_LOCUS10553</name>
</gene>
<dbReference type="EMBL" id="OV170225">
    <property type="protein sequence ID" value="CAH0724909.1"/>
    <property type="molecule type" value="Genomic_DNA"/>
</dbReference>
<proteinExistence type="predicted"/>
<dbReference type="AlphaFoldDB" id="A0A8J9UU19"/>
<dbReference type="Gene3D" id="3.30.70.1820">
    <property type="entry name" value="L1 transposable element, RRM domain"/>
    <property type="match status" value="1"/>
</dbReference>
<reference evidence="3" key="1">
    <citation type="submission" date="2021-12" db="EMBL/GenBank/DDBJ databases">
        <authorList>
            <person name="Martin H S."/>
        </authorList>
    </citation>
    <scope>NUCLEOTIDE SEQUENCE</scope>
</reference>
<keyword evidence="1" id="KW-0175">Coiled coil</keyword>
<evidence type="ECO:0000259" key="2">
    <source>
        <dbReference type="Pfam" id="PF25298"/>
    </source>
</evidence>
<feature type="domain" description="FP protein C-terminal" evidence="2">
    <location>
        <begin position="308"/>
        <end position="360"/>
    </location>
</feature>
<protein>
    <recommendedName>
        <fullName evidence="2">FP protein C-terminal domain-containing protein</fullName>
    </recommendedName>
</protein>
<dbReference type="Proteomes" id="UP000838878">
    <property type="component" value="Chromosome 5"/>
</dbReference>
<organism evidence="3 4">
    <name type="scientific">Brenthis ino</name>
    <name type="common">lesser marbled fritillary</name>
    <dbReference type="NCBI Taxonomy" id="405034"/>
    <lineage>
        <taxon>Eukaryota</taxon>
        <taxon>Metazoa</taxon>
        <taxon>Ecdysozoa</taxon>
        <taxon>Arthropoda</taxon>
        <taxon>Hexapoda</taxon>
        <taxon>Insecta</taxon>
        <taxon>Pterygota</taxon>
        <taxon>Neoptera</taxon>
        <taxon>Endopterygota</taxon>
        <taxon>Lepidoptera</taxon>
        <taxon>Glossata</taxon>
        <taxon>Ditrysia</taxon>
        <taxon>Papilionoidea</taxon>
        <taxon>Nymphalidae</taxon>
        <taxon>Heliconiinae</taxon>
        <taxon>Argynnini</taxon>
        <taxon>Brenthis</taxon>
    </lineage>
</organism>
<sequence length="360" mass="41286">MALLYACCRVAVANTDVPMICVSYSGYYDLQCVSTSSRKDPALRNGSDWTCPACSSKQPKTVKNDNTPVRMPARKQCDTDNLNVTVRNKNVKKQSPSGSSVSVIENSTDSSCDLRSFIRQEISELKRDLEFSFKNFINSELKIIKDEVQEIKMSIAFINNKYDEMKERFEIYDKCLTSVNSLSNDIGILKSSLAKLEHENNVRDQWARRSNIEICGIPEKKNENLFEVIEHISEHVKFSFNKSDIDFIPRVAPSNKDFKKPKPIIVRFLSRYNKDDFLSKTKQLKSLKACDLGFPSSQSLIFFNDHLTSLNKSLLRQVKIKAKDNNYRFVWVKNCSIMVRKSESSPILHINNTADLFKIK</sequence>
<evidence type="ECO:0000256" key="1">
    <source>
        <dbReference type="SAM" id="Coils"/>
    </source>
</evidence>
<feature type="coiled-coil region" evidence="1">
    <location>
        <begin position="148"/>
        <end position="199"/>
    </location>
</feature>
<accession>A0A8J9UU19</accession>
<evidence type="ECO:0000313" key="3">
    <source>
        <dbReference type="EMBL" id="CAH0724909.1"/>
    </source>
</evidence>
<evidence type="ECO:0000313" key="4">
    <source>
        <dbReference type="Proteomes" id="UP000838878"/>
    </source>
</evidence>
<name>A0A8J9UU19_9NEOP</name>
<dbReference type="InterPro" id="IPR057251">
    <property type="entry name" value="FP_C"/>
</dbReference>
<dbReference type="OrthoDB" id="5989141at2759"/>
<feature type="non-terminal residue" evidence="3">
    <location>
        <position position="360"/>
    </location>
</feature>
<dbReference type="Pfam" id="PF25298">
    <property type="entry name" value="Baculo_FP_2nd"/>
    <property type="match status" value="1"/>
</dbReference>
<keyword evidence="4" id="KW-1185">Reference proteome</keyword>